<evidence type="ECO:0000313" key="2">
    <source>
        <dbReference type="Proteomes" id="UP000535937"/>
    </source>
</evidence>
<gene>
    <name evidence="1" type="ORF">FHS09_004508</name>
</gene>
<keyword evidence="2" id="KW-1185">Reference proteome</keyword>
<dbReference type="EMBL" id="JACHWZ010000043">
    <property type="protein sequence ID" value="MBB3063643.1"/>
    <property type="molecule type" value="Genomic_DNA"/>
</dbReference>
<comment type="caution">
    <text evidence="1">The sequence shown here is derived from an EMBL/GenBank/DDBJ whole genome shotgun (WGS) entry which is preliminary data.</text>
</comment>
<evidence type="ECO:0000313" key="1">
    <source>
        <dbReference type="EMBL" id="MBB3063643.1"/>
    </source>
</evidence>
<name>A0A7W4ZBA6_9GAMM</name>
<protein>
    <submittedName>
        <fullName evidence="1">Uncharacterized protein</fullName>
    </submittedName>
</protein>
<dbReference type="Proteomes" id="UP000535937">
    <property type="component" value="Unassembled WGS sequence"/>
</dbReference>
<proteinExistence type="predicted"/>
<reference evidence="1 2" key="1">
    <citation type="submission" date="2020-08" db="EMBL/GenBank/DDBJ databases">
        <title>Genomic Encyclopedia of Type Strains, Phase III (KMG-III): the genomes of soil and plant-associated and newly described type strains.</title>
        <authorList>
            <person name="Whitman W."/>
        </authorList>
    </citation>
    <scope>NUCLEOTIDE SEQUENCE [LARGE SCALE GENOMIC DNA]</scope>
    <source>
        <strain evidence="1 2">CECT 8799</strain>
    </source>
</reference>
<accession>A0A7W4ZBA6</accession>
<organism evidence="1 2">
    <name type="scientific">Microbulbifer rhizosphaerae</name>
    <dbReference type="NCBI Taxonomy" id="1562603"/>
    <lineage>
        <taxon>Bacteria</taxon>
        <taxon>Pseudomonadati</taxon>
        <taxon>Pseudomonadota</taxon>
        <taxon>Gammaproteobacteria</taxon>
        <taxon>Cellvibrionales</taxon>
        <taxon>Microbulbiferaceae</taxon>
        <taxon>Microbulbifer</taxon>
    </lineage>
</organism>
<dbReference type="AlphaFoldDB" id="A0A7W4ZBA6"/>
<sequence length="30" mass="3558">MYIRWEKLILAKWLGIDNPAKTVRKSLEGK</sequence>